<sequence>MSCDRRKGKGPRAEGYGQSTGSVIKLISKRLQRLFTGIVLLTSGGQWSAVIKTGQNCGMFNKGILYHVGSKKDKRTKCVQLFALKLDAVFLQSDISS</sequence>
<evidence type="ECO:0000313" key="2">
    <source>
        <dbReference type="Proteomes" id="UP001283361"/>
    </source>
</evidence>
<name>A0AAE1EDA5_9GAST</name>
<dbReference type="Proteomes" id="UP001283361">
    <property type="component" value="Unassembled WGS sequence"/>
</dbReference>
<evidence type="ECO:0000313" key="1">
    <source>
        <dbReference type="EMBL" id="KAK3802470.1"/>
    </source>
</evidence>
<keyword evidence="2" id="KW-1185">Reference proteome</keyword>
<dbReference type="EMBL" id="JAWDGP010000232">
    <property type="protein sequence ID" value="KAK3802470.1"/>
    <property type="molecule type" value="Genomic_DNA"/>
</dbReference>
<dbReference type="AlphaFoldDB" id="A0AAE1EDA5"/>
<proteinExistence type="predicted"/>
<gene>
    <name evidence="1" type="ORF">RRG08_033109</name>
</gene>
<protein>
    <submittedName>
        <fullName evidence="1">Uncharacterized protein</fullName>
    </submittedName>
</protein>
<organism evidence="1 2">
    <name type="scientific">Elysia crispata</name>
    <name type="common">lettuce slug</name>
    <dbReference type="NCBI Taxonomy" id="231223"/>
    <lineage>
        <taxon>Eukaryota</taxon>
        <taxon>Metazoa</taxon>
        <taxon>Spiralia</taxon>
        <taxon>Lophotrochozoa</taxon>
        <taxon>Mollusca</taxon>
        <taxon>Gastropoda</taxon>
        <taxon>Heterobranchia</taxon>
        <taxon>Euthyneura</taxon>
        <taxon>Panpulmonata</taxon>
        <taxon>Sacoglossa</taxon>
        <taxon>Placobranchoidea</taxon>
        <taxon>Plakobranchidae</taxon>
        <taxon>Elysia</taxon>
    </lineage>
</organism>
<accession>A0AAE1EDA5</accession>
<comment type="caution">
    <text evidence="1">The sequence shown here is derived from an EMBL/GenBank/DDBJ whole genome shotgun (WGS) entry which is preliminary data.</text>
</comment>
<reference evidence="1" key="1">
    <citation type="journal article" date="2023" name="G3 (Bethesda)">
        <title>A reference genome for the long-term kleptoplast-retaining sea slug Elysia crispata morphotype clarki.</title>
        <authorList>
            <person name="Eastman K.E."/>
            <person name="Pendleton A.L."/>
            <person name="Shaikh M.A."/>
            <person name="Suttiyut T."/>
            <person name="Ogas R."/>
            <person name="Tomko P."/>
            <person name="Gavelis G."/>
            <person name="Widhalm J.R."/>
            <person name="Wisecaver J.H."/>
        </authorList>
    </citation>
    <scope>NUCLEOTIDE SEQUENCE</scope>
    <source>
        <strain evidence="1">ECLA1</strain>
    </source>
</reference>